<gene>
    <name evidence="2" type="ORF">AGLY_002543</name>
</gene>
<name>A0A6G0U2W6_APHGL</name>
<evidence type="ECO:0000259" key="1">
    <source>
        <dbReference type="Pfam" id="PF21738"/>
    </source>
</evidence>
<proteinExistence type="predicted"/>
<dbReference type="PANTHER" id="PTHR36159">
    <property type="entry name" value="PROTEIN CBG23766"/>
    <property type="match status" value="1"/>
</dbReference>
<dbReference type="Pfam" id="PF21738">
    <property type="entry name" value="DJR-like_dom"/>
    <property type="match status" value="1"/>
</dbReference>
<organism evidence="2 3">
    <name type="scientific">Aphis glycines</name>
    <name type="common">Soybean aphid</name>
    <dbReference type="NCBI Taxonomy" id="307491"/>
    <lineage>
        <taxon>Eukaryota</taxon>
        <taxon>Metazoa</taxon>
        <taxon>Ecdysozoa</taxon>
        <taxon>Arthropoda</taxon>
        <taxon>Hexapoda</taxon>
        <taxon>Insecta</taxon>
        <taxon>Pterygota</taxon>
        <taxon>Neoptera</taxon>
        <taxon>Paraneoptera</taxon>
        <taxon>Hemiptera</taxon>
        <taxon>Sternorrhyncha</taxon>
        <taxon>Aphidomorpha</taxon>
        <taxon>Aphidoidea</taxon>
        <taxon>Aphididae</taxon>
        <taxon>Aphidini</taxon>
        <taxon>Aphis</taxon>
        <taxon>Aphis</taxon>
    </lineage>
</organism>
<dbReference type="Proteomes" id="UP000475862">
    <property type="component" value="Unassembled WGS sequence"/>
</dbReference>
<feature type="domain" description="Double jelly roll-like" evidence="1">
    <location>
        <begin position="229"/>
        <end position="296"/>
    </location>
</feature>
<keyword evidence="3" id="KW-1185">Reference proteome</keyword>
<dbReference type="InterPro" id="IPR049512">
    <property type="entry name" value="DJR-like_dom"/>
</dbReference>
<dbReference type="AlphaFoldDB" id="A0A6G0U2W6"/>
<accession>A0A6G0U2W6</accession>
<dbReference type="PANTHER" id="PTHR36159:SF1">
    <property type="entry name" value="RETROVIRUS-RELATED POL POLYPROTEIN FROM TRANSPOSON 412-LIKE PROTEIN"/>
    <property type="match status" value="1"/>
</dbReference>
<evidence type="ECO:0000313" key="2">
    <source>
        <dbReference type="EMBL" id="KAE9542632.1"/>
    </source>
</evidence>
<dbReference type="OrthoDB" id="6619655at2759"/>
<evidence type="ECO:0000313" key="3">
    <source>
        <dbReference type="Proteomes" id="UP000475862"/>
    </source>
</evidence>
<comment type="caution">
    <text evidence="2">The sequence shown here is derived from an EMBL/GenBank/DDBJ whole genome shotgun (WGS) entry which is preliminary data.</text>
</comment>
<sequence>MYTITLNGNSSELSCDIFPPIEVENTAQICLLSLQTNNSIPNIEPGCNTIGFRNMIGQIENVIIPTGSYELGDLESVINKFMPDYVTHFKIKANINTLKCMMSCSHDIDFSVENSVAKLLGFRNVVYTTGVTHESENTVNIMKANCIKVECNLIVGSFCDGAPSQTIHELYPSVPAGYKIVEVPRHPVFYRLNTTSISKNMDSYTLPCESFLYIEGNVQKPSDAVGDVRFSNNGLAFLFSEIRYEINGIEIQKLKSPGVSSCLKAYCSYTPNDLNTLGNCAWDSEMDGEDNKNFMTDNVALLKE</sequence>
<dbReference type="EMBL" id="VYZN01000009">
    <property type="protein sequence ID" value="KAE9542632.1"/>
    <property type="molecule type" value="Genomic_DNA"/>
</dbReference>
<protein>
    <recommendedName>
        <fullName evidence="1">Double jelly roll-like domain-containing protein</fullName>
    </recommendedName>
</protein>
<reference evidence="2 3" key="1">
    <citation type="submission" date="2019-08" db="EMBL/GenBank/DDBJ databases">
        <title>The genome of the soybean aphid Biotype 1, its phylome, world population structure and adaptation to the North American continent.</title>
        <authorList>
            <person name="Giordano R."/>
            <person name="Donthu R.K."/>
            <person name="Hernandez A.G."/>
            <person name="Wright C.L."/>
            <person name="Zimin A.V."/>
        </authorList>
    </citation>
    <scope>NUCLEOTIDE SEQUENCE [LARGE SCALE GENOMIC DNA]</scope>
    <source>
        <tissue evidence="2">Whole aphids</tissue>
    </source>
</reference>